<dbReference type="KEGG" id="nia:A8C56_16025"/>
<dbReference type="OrthoDB" id="9810735at2"/>
<dbReference type="NCBIfam" id="TIGR00964">
    <property type="entry name" value="secE_bact"/>
    <property type="match status" value="1"/>
</dbReference>
<dbReference type="Proteomes" id="UP000077667">
    <property type="component" value="Chromosome"/>
</dbReference>
<dbReference type="Gene3D" id="1.20.5.1030">
    <property type="entry name" value="Preprotein translocase secy subunit"/>
    <property type="match status" value="1"/>
</dbReference>
<comment type="subunit">
    <text evidence="8">Component of the Sec protein translocase complex. Heterotrimer consisting of SecY, SecE and SecG subunits. The heterotrimers can form oligomers, although 1 heterotrimer is thought to be able to translocate proteins. Interacts with the ribosome. Interacts with SecDF, and other proteins may be involved. Interacts with SecA.</text>
</comment>
<dbReference type="GO" id="GO:0006605">
    <property type="term" value="P:protein targeting"/>
    <property type="evidence" value="ECO:0007669"/>
    <property type="project" value="UniProtKB-UniRule"/>
</dbReference>
<dbReference type="RefSeq" id="WP_067758145.1">
    <property type="nucleotide sequence ID" value="NZ_CP015772.1"/>
</dbReference>
<evidence type="ECO:0000256" key="8">
    <source>
        <dbReference type="HAMAP-Rule" id="MF_00422"/>
    </source>
</evidence>
<evidence type="ECO:0000256" key="6">
    <source>
        <dbReference type="ARBA" id="ARBA00023010"/>
    </source>
</evidence>
<comment type="function">
    <text evidence="8">Essential subunit of the Sec protein translocation channel SecYEG. Clamps together the 2 halves of SecY. May contact the channel plug during translocation.</text>
</comment>
<evidence type="ECO:0000256" key="4">
    <source>
        <dbReference type="ARBA" id="ARBA00022927"/>
    </source>
</evidence>
<dbReference type="AlphaFoldDB" id="A0A1A9I4M2"/>
<evidence type="ECO:0000256" key="5">
    <source>
        <dbReference type="ARBA" id="ARBA00022989"/>
    </source>
</evidence>
<evidence type="ECO:0000256" key="1">
    <source>
        <dbReference type="ARBA" id="ARBA00004370"/>
    </source>
</evidence>
<dbReference type="InterPro" id="IPR005807">
    <property type="entry name" value="SecE_bac"/>
</dbReference>
<organism evidence="9 10">
    <name type="scientific">Niabella ginsenosidivorans</name>
    <dbReference type="NCBI Taxonomy" id="1176587"/>
    <lineage>
        <taxon>Bacteria</taxon>
        <taxon>Pseudomonadati</taxon>
        <taxon>Bacteroidota</taxon>
        <taxon>Chitinophagia</taxon>
        <taxon>Chitinophagales</taxon>
        <taxon>Chitinophagaceae</taxon>
        <taxon>Niabella</taxon>
    </lineage>
</organism>
<keyword evidence="7 8" id="KW-0472">Membrane</keyword>
<evidence type="ECO:0000256" key="7">
    <source>
        <dbReference type="ARBA" id="ARBA00023136"/>
    </source>
</evidence>
<keyword evidence="4 8" id="KW-0653">Protein transport</keyword>
<keyword evidence="5 8" id="KW-1133">Transmembrane helix</keyword>
<dbReference type="GO" id="GO:0008320">
    <property type="term" value="F:protein transmembrane transporter activity"/>
    <property type="evidence" value="ECO:0007669"/>
    <property type="project" value="UniProtKB-UniRule"/>
</dbReference>
<evidence type="ECO:0000256" key="3">
    <source>
        <dbReference type="ARBA" id="ARBA00022692"/>
    </source>
</evidence>
<dbReference type="GO" id="GO:0009306">
    <property type="term" value="P:protein secretion"/>
    <property type="evidence" value="ECO:0007669"/>
    <property type="project" value="UniProtKB-UniRule"/>
</dbReference>
<comment type="subcellular location">
    <subcellularLocation>
        <location evidence="8">Cell membrane</location>
        <topology evidence="8">Single-pass membrane protein</topology>
    </subcellularLocation>
    <subcellularLocation>
        <location evidence="1">Membrane</location>
    </subcellularLocation>
</comment>
<feature type="transmembrane region" description="Helical" evidence="8">
    <location>
        <begin position="32"/>
        <end position="60"/>
    </location>
</feature>
<evidence type="ECO:0000313" key="10">
    <source>
        <dbReference type="Proteomes" id="UP000077667"/>
    </source>
</evidence>
<dbReference type="GO" id="GO:0065002">
    <property type="term" value="P:intracellular protein transmembrane transport"/>
    <property type="evidence" value="ECO:0007669"/>
    <property type="project" value="UniProtKB-UniRule"/>
</dbReference>
<keyword evidence="6 8" id="KW-0811">Translocation</keyword>
<protein>
    <recommendedName>
        <fullName evidence="8">Protein translocase subunit SecE</fullName>
    </recommendedName>
</protein>
<keyword evidence="2 8" id="KW-0813">Transport</keyword>
<keyword evidence="3 8" id="KW-0812">Transmembrane</keyword>
<reference evidence="9 10" key="1">
    <citation type="submission" date="2016-05" db="EMBL/GenBank/DDBJ databases">
        <title>Niabella ginsenosidivorans BS26 whole genome sequencing.</title>
        <authorList>
            <person name="Im W.T."/>
            <person name="Siddiqi M.Z."/>
        </authorList>
    </citation>
    <scope>NUCLEOTIDE SEQUENCE [LARGE SCALE GENOMIC DNA]</scope>
    <source>
        <strain evidence="9 10">BS26</strain>
    </source>
</reference>
<dbReference type="Pfam" id="PF00584">
    <property type="entry name" value="SecE"/>
    <property type="match status" value="1"/>
</dbReference>
<dbReference type="EMBL" id="CP015772">
    <property type="protein sequence ID" value="ANH82265.1"/>
    <property type="molecule type" value="Genomic_DNA"/>
</dbReference>
<gene>
    <name evidence="8" type="primary">secE</name>
    <name evidence="9" type="ORF">A8C56_16025</name>
</gene>
<keyword evidence="8" id="KW-1003">Cell membrane</keyword>
<sequence length="65" mass="7459">MNKLGNYLKNSYKELTEKVSWPTWSELQQSTMIVLGATILITAVIWLMDFLAGGGLNFLYKILYK</sequence>
<evidence type="ECO:0000256" key="2">
    <source>
        <dbReference type="ARBA" id="ARBA00022448"/>
    </source>
</evidence>
<dbReference type="STRING" id="1176587.A8C56_16025"/>
<comment type="similarity">
    <text evidence="8">Belongs to the SecE/SEC61-gamma family.</text>
</comment>
<name>A0A1A9I4M2_9BACT</name>
<keyword evidence="10" id="KW-1185">Reference proteome</keyword>
<dbReference type="GO" id="GO:0005886">
    <property type="term" value="C:plasma membrane"/>
    <property type="evidence" value="ECO:0007669"/>
    <property type="project" value="UniProtKB-SubCell"/>
</dbReference>
<accession>A0A1A9I4M2</accession>
<dbReference type="InterPro" id="IPR001901">
    <property type="entry name" value="Translocase_SecE/Sec61-g"/>
</dbReference>
<dbReference type="GO" id="GO:0043952">
    <property type="term" value="P:protein transport by the Sec complex"/>
    <property type="evidence" value="ECO:0007669"/>
    <property type="project" value="UniProtKB-UniRule"/>
</dbReference>
<proteinExistence type="inferred from homology"/>
<evidence type="ECO:0000313" key="9">
    <source>
        <dbReference type="EMBL" id="ANH82265.1"/>
    </source>
</evidence>
<dbReference type="HAMAP" id="MF_00422">
    <property type="entry name" value="SecE"/>
    <property type="match status" value="1"/>
</dbReference>
<dbReference type="InterPro" id="IPR038379">
    <property type="entry name" value="SecE_sf"/>
</dbReference>